<keyword evidence="3" id="KW-1185">Reference proteome</keyword>
<reference evidence="2 3" key="1">
    <citation type="journal article" date="2021" name="Elife">
        <title>Chloroplast acquisition without the gene transfer in kleptoplastic sea slugs, Plakobranchus ocellatus.</title>
        <authorList>
            <person name="Maeda T."/>
            <person name="Takahashi S."/>
            <person name="Yoshida T."/>
            <person name="Shimamura S."/>
            <person name="Takaki Y."/>
            <person name="Nagai Y."/>
            <person name="Toyoda A."/>
            <person name="Suzuki Y."/>
            <person name="Arimoto A."/>
            <person name="Ishii H."/>
            <person name="Satoh N."/>
            <person name="Nishiyama T."/>
            <person name="Hasebe M."/>
            <person name="Maruyama T."/>
            <person name="Minagawa J."/>
            <person name="Obokata J."/>
            <person name="Shigenobu S."/>
        </authorList>
    </citation>
    <scope>NUCLEOTIDE SEQUENCE [LARGE SCALE GENOMIC DNA]</scope>
</reference>
<feature type="compositionally biased region" description="Polar residues" evidence="1">
    <location>
        <begin position="55"/>
        <end position="78"/>
    </location>
</feature>
<protein>
    <submittedName>
        <fullName evidence="2">Uncharacterized protein</fullName>
    </submittedName>
</protein>
<comment type="caution">
    <text evidence="2">The sequence shown here is derived from an EMBL/GenBank/DDBJ whole genome shotgun (WGS) entry which is preliminary data.</text>
</comment>
<dbReference type="EMBL" id="BMAT01002874">
    <property type="protein sequence ID" value="GFS15932.1"/>
    <property type="molecule type" value="Genomic_DNA"/>
</dbReference>
<dbReference type="AlphaFoldDB" id="A0AAV4IZR1"/>
<sequence length="84" mass="9018">MTVSPATSREMARKGYDLSGTELTAVGRKWIGQDVMLWMRLVLAVSETVSVGAQVGSSREQYDSSSPRQQSLLVSVSSPGGRVT</sequence>
<feature type="region of interest" description="Disordered" evidence="1">
    <location>
        <begin position="55"/>
        <end position="84"/>
    </location>
</feature>
<accession>A0AAV4IZR1</accession>
<evidence type="ECO:0000313" key="2">
    <source>
        <dbReference type="EMBL" id="GFS15932.1"/>
    </source>
</evidence>
<dbReference type="Proteomes" id="UP000762676">
    <property type="component" value="Unassembled WGS sequence"/>
</dbReference>
<gene>
    <name evidence="2" type="ORF">ElyMa_001460600</name>
</gene>
<name>A0AAV4IZR1_9GAST</name>
<evidence type="ECO:0000256" key="1">
    <source>
        <dbReference type="SAM" id="MobiDB-lite"/>
    </source>
</evidence>
<proteinExistence type="predicted"/>
<organism evidence="2 3">
    <name type="scientific">Elysia marginata</name>
    <dbReference type="NCBI Taxonomy" id="1093978"/>
    <lineage>
        <taxon>Eukaryota</taxon>
        <taxon>Metazoa</taxon>
        <taxon>Spiralia</taxon>
        <taxon>Lophotrochozoa</taxon>
        <taxon>Mollusca</taxon>
        <taxon>Gastropoda</taxon>
        <taxon>Heterobranchia</taxon>
        <taxon>Euthyneura</taxon>
        <taxon>Panpulmonata</taxon>
        <taxon>Sacoglossa</taxon>
        <taxon>Placobranchoidea</taxon>
        <taxon>Plakobranchidae</taxon>
        <taxon>Elysia</taxon>
    </lineage>
</organism>
<evidence type="ECO:0000313" key="3">
    <source>
        <dbReference type="Proteomes" id="UP000762676"/>
    </source>
</evidence>